<organism evidence="2 3">
    <name type="scientific">Takifugu flavidus</name>
    <name type="common">sansaifugu</name>
    <dbReference type="NCBI Taxonomy" id="433684"/>
    <lineage>
        <taxon>Eukaryota</taxon>
        <taxon>Metazoa</taxon>
        <taxon>Chordata</taxon>
        <taxon>Craniata</taxon>
        <taxon>Vertebrata</taxon>
        <taxon>Euteleostomi</taxon>
        <taxon>Actinopterygii</taxon>
        <taxon>Neopterygii</taxon>
        <taxon>Teleostei</taxon>
        <taxon>Neoteleostei</taxon>
        <taxon>Acanthomorphata</taxon>
        <taxon>Eupercaria</taxon>
        <taxon>Tetraodontiformes</taxon>
        <taxon>Tetradontoidea</taxon>
        <taxon>Tetraodontidae</taxon>
        <taxon>Takifugu</taxon>
    </lineage>
</organism>
<name>A0A5C6MJ22_9TELE</name>
<comment type="caution">
    <text evidence="2">The sequence shown here is derived from an EMBL/GenBank/DDBJ whole genome shotgun (WGS) entry which is preliminary data.</text>
</comment>
<accession>A0A5C6MJ22</accession>
<sequence length="95" mass="10757">CDRDILPEPQQQPRQPPADGYIQPGYGAQELAVKEMEEAISPREALALLNTGWQNVFPRAWQSSSQHFPPKRLHPSLQAIKCMKEVIGVHPDCER</sequence>
<protein>
    <submittedName>
        <fullName evidence="2">Uncharacterized protein</fullName>
    </submittedName>
</protein>
<gene>
    <name evidence="2" type="ORF">D4764_09G0001650</name>
</gene>
<evidence type="ECO:0000256" key="1">
    <source>
        <dbReference type="SAM" id="MobiDB-lite"/>
    </source>
</evidence>
<dbReference type="Proteomes" id="UP000324091">
    <property type="component" value="Chromosome 9"/>
</dbReference>
<proteinExistence type="predicted"/>
<reference evidence="2 3" key="1">
    <citation type="submission" date="2019-04" db="EMBL/GenBank/DDBJ databases">
        <title>Chromosome genome assembly for Takifugu flavidus.</title>
        <authorList>
            <person name="Xiao S."/>
        </authorList>
    </citation>
    <scope>NUCLEOTIDE SEQUENCE [LARGE SCALE GENOMIC DNA]</scope>
    <source>
        <strain evidence="2">HTHZ2018</strain>
        <tissue evidence="2">Muscle</tissue>
    </source>
</reference>
<evidence type="ECO:0000313" key="2">
    <source>
        <dbReference type="EMBL" id="TWW55116.1"/>
    </source>
</evidence>
<dbReference type="EMBL" id="RHFK02000022">
    <property type="protein sequence ID" value="TWW55116.1"/>
    <property type="molecule type" value="Genomic_DNA"/>
</dbReference>
<feature type="non-terminal residue" evidence="2">
    <location>
        <position position="1"/>
    </location>
</feature>
<feature type="region of interest" description="Disordered" evidence="1">
    <location>
        <begin position="1"/>
        <end position="24"/>
    </location>
</feature>
<keyword evidence="3" id="KW-1185">Reference proteome</keyword>
<dbReference type="AlphaFoldDB" id="A0A5C6MJ22"/>
<evidence type="ECO:0000313" key="3">
    <source>
        <dbReference type="Proteomes" id="UP000324091"/>
    </source>
</evidence>